<proteinExistence type="predicted"/>
<keyword evidence="3" id="KW-1185">Reference proteome</keyword>
<sequence length="520" mass="61168">MQITVDKLLKQLENFQPICRIMKNNSFSITSVCFFTKDTNFTNTEFLYIGYASELLSENSFEDPILMICIEDIPISENFNHLRGIYLIRLLADTNILSVYNTINTLFDEDILIKSFTEKLYQSIVLDFDIQAICDLSATFLQNPLVVLDNSLKHIGISSDVELEDHIWMDQQKNGNFVSEHSIGLITKQTEYKKDYYSTEPVILPKGELKYPRIINHIFVNHKPVGTIVIFEVHKKFKNMDLYFAKMISDVLSLRMKNDSFVLYSKGVIYEHIFYDLLNETISSSALYERIQSQNLNIKDDIYVIAIDISEFDQTYKTLQYFRSLLDEIIRDGKSVIYENYIVVIIMRKSNTYLSELEINEINNFCGKKKLYAGISKCFHDVSKLKFYFEQAITSLQLNRKLRKVHKLSFYEEFTTDHMIDIAFKNIDLKQFCDESLLKLIEYDKFNNTTFASSLYEFLIHERNLAHTAKALHMHRNTLIYRINKIQEITNHDLENSNYRFRLLLSFKILSFLESIDFTK</sequence>
<dbReference type="InterPro" id="IPR025736">
    <property type="entry name" value="PucR_C-HTH_dom"/>
</dbReference>
<dbReference type="PANTHER" id="PTHR33744">
    <property type="entry name" value="CARBOHYDRATE DIACID REGULATOR"/>
    <property type="match status" value="1"/>
</dbReference>
<dbReference type="Proteomes" id="UP000694308">
    <property type="component" value="Unassembled WGS sequence"/>
</dbReference>
<dbReference type="Pfam" id="PF13556">
    <property type="entry name" value="HTH_30"/>
    <property type="match status" value="1"/>
</dbReference>
<evidence type="ECO:0000313" key="2">
    <source>
        <dbReference type="EMBL" id="MBV7276676.1"/>
    </source>
</evidence>
<dbReference type="AlphaFoldDB" id="A0A949U3E9"/>
<evidence type="ECO:0000259" key="1">
    <source>
        <dbReference type="Pfam" id="PF13556"/>
    </source>
</evidence>
<protein>
    <submittedName>
        <fullName evidence="2">Helix-turn-helix domain-containing protein</fullName>
    </submittedName>
</protein>
<organism evidence="2 3">
    <name type="scientific">Clostridium thailandense</name>
    <dbReference type="NCBI Taxonomy" id="2794346"/>
    <lineage>
        <taxon>Bacteria</taxon>
        <taxon>Bacillati</taxon>
        <taxon>Bacillota</taxon>
        <taxon>Clostridia</taxon>
        <taxon>Eubacteriales</taxon>
        <taxon>Clostridiaceae</taxon>
        <taxon>Clostridium</taxon>
    </lineage>
</organism>
<dbReference type="InterPro" id="IPR051448">
    <property type="entry name" value="CdaR-like_regulators"/>
</dbReference>
<dbReference type="EMBL" id="JAEEGC010000198">
    <property type="protein sequence ID" value="MBV7276676.1"/>
    <property type="molecule type" value="Genomic_DNA"/>
</dbReference>
<comment type="caution">
    <text evidence="2">The sequence shown here is derived from an EMBL/GenBank/DDBJ whole genome shotgun (WGS) entry which is preliminary data.</text>
</comment>
<evidence type="ECO:0000313" key="3">
    <source>
        <dbReference type="Proteomes" id="UP000694308"/>
    </source>
</evidence>
<feature type="domain" description="PucR C-terminal helix-turn-helix" evidence="1">
    <location>
        <begin position="454"/>
        <end position="509"/>
    </location>
</feature>
<gene>
    <name evidence="2" type="ORF">I6U48_27770</name>
</gene>
<accession>A0A949U3E9</accession>
<dbReference type="RefSeq" id="WP_218323756.1">
    <property type="nucleotide sequence ID" value="NZ_JAEEGC010000198.1"/>
</dbReference>
<name>A0A949U3E9_9CLOT</name>
<reference evidence="2" key="1">
    <citation type="submission" date="2020-12" db="EMBL/GenBank/DDBJ databases">
        <title>Clostridium thailandense sp. nov., a novel acetogenic bacterium isolated from peat land soil in Thailand.</title>
        <authorList>
            <person name="Chaikitkaew S."/>
            <person name="Birkeland N.K."/>
        </authorList>
    </citation>
    <scope>NUCLEOTIDE SEQUENCE</scope>
    <source>
        <strain evidence="2">PL3</strain>
    </source>
</reference>